<reference evidence="1" key="1">
    <citation type="submission" date="2018-06" db="EMBL/GenBank/DDBJ databases">
        <authorList>
            <person name="Zhirakovskaya E."/>
        </authorList>
    </citation>
    <scope>NUCLEOTIDE SEQUENCE</scope>
</reference>
<gene>
    <name evidence="1" type="ORF">MNBD_BACTEROID03-909</name>
</gene>
<protein>
    <submittedName>
        <fullName evidence="1">Uncharacterized protein</fullName>
    </submittedName>
</protein>
<accession>A0A3B0TGA4</accession>
<sequence length="49" mass="5750">MGFIFEMFITSMIFSLIYTVEKIHFSIVSQGINMTTIDARPNMHWFSIC</sequence>
<name>A0A3B0TGA4_9ZZZZ</name>
<organism evidence="1">
    <name type="scientific">hydrothermal vent metagenome</name>
    <dbReference type="NCBI Taxonomy" id="652676"/>
    <lineage>
        <taxon>unclassified sequences</taxon>
        <taxon>metagenomes</taxon>
        <taxon>ecological metagenomes</taxon>
    </lineage>
</organism>
<evidence type="ECO:0000313" key="1">
    <source>
        <dbReference type="EMBL" id="VAW11179.1"/>
    </source>
</evidence>
<dbReference type="AlphaFoldDB" id="A0A3B0TGA4"/>
<proteinExistence type="predicted"/>
<dbReference type="EMBL" id="UOEL01000050">
    <property type="protein sequence ID" value="VAW11179.1"/>
    <property type="molecule type" value="Genomic_DNA"/>
</dbReference>